<dbReference type="Pfam" id="PF01841">
    <property type="entry name" value="Transglut_core"/>
    <property type="match status" value="1"/>
</dbReference>
<reference evidence="3 4" key="1">
    <citation type="submission" date="2016-11" db="EMBL/GenBank/DDBJ databases">
        <authorList>
            <person name="Jaros S."/>
            <person name="Januszkiewicz K."/>
            <person name="Wedrychowicz H."/>
        </authorList>
    </citation>
    <scope>NUCLEOTIDE SEQUENCE [LARGE SCALE GENOMIC DNA]</scope>
    <source>
        <strain evidence="3 4">DSM 3090</strain>
    </source>
</reference>
<dbReference type="AlphaFoldDB" id="A0A1M6SH19"/>
<dbReference type="STRING" id="1121331.SAMN02745248_02547"/>
<evidence type="ECO:0000256" key="1">
    <source>
        <dbReference type="SAM" id="Phobius"/>
    </source>
</evidence>
<dbReference type="EMBL" id="FRAD01000028">
    <property type="protein sequence ID" value="SHK44031.1"/>
    <property type="molecule type" value="Genomic_DNA"/>
</dbReference>
<keyword evidence="1" id="KW-0812">Transmembrane</keyword>
<keyword evidence="1" id="KW-0472">Membrane</keyword>
<dbReference type="SMART" id="SM00460">
    <property type="entry name" value="TGc"/>
    <property type="match status" value="1"/>
</dbReference>
<dbReference type="InterPro" id="IPR038765">
    <property type="entry name" value="Papain-like_cys_pep_sf"/>
</dbReference>
<keyword evidence="1" id="KW-1133">Transmembrane helix</keyword>
<dbReference type="PANTHER" id="PTHR33490">
    <property type="entry name" value="BLR5614 PROTEIN-RELATED"/>
    <property type="match status" value="1"/>
</dbReference>
<gene>
    <name evidence="3" type="ORF">SAMN02745248_02547</name>
</gene>
<dbReference type="OrthoDB" id="1817605at2"/>
<evidence type="ECO:0000259" key="2">
    <source>
        <dbReference type="SMART" id="SM00460"/>
    </source>
</evidence>
<feature type="transmembrane region" description="Helical" evidence="1">
    <location>
        <begin position="148"/>
        <end position="168"/>
    </location>
</feature>
<protein>
    <submittedName>
        <fullName evidence="3">Transglutaminase-like superfamily protein</fullName>
    </submittedName>
</protein>
<evidence type="ECO:0000313" key="3">
    <source>
        <dbReference type="EMBL" id="SHK44031.1"/>
    </source>
</evidence>
<keyword evidence="4" id="KW-1185">Reference proteome</keyword>
<dbReference type="Gene3D" id="3.10.620.30">
    <property type="match status" value="1"/>
</dbReference>
<dbReference type="Proteomes" id="UP000183952">
    <property type="component" value="Unassembled WGS sequence"/>
</dbReference>
<accession>A0A1M6SH19</accession>
<dbReference type="RefSeq" id="WP_072904439.1">
    <property type="nucleotide sequence ID" value="NZ_FRAD01000028.1"/>
</dbReference>
<feature type="transmembrane region" description="Helical" evidence="1">
    <location>
        <begin position="6"/>
        <end position="26"/>
    </location>
</feature>
<dbReference type="PANTHER" id="PTHR33490:SF3">
    <property type="entry name" value="CONSERVED INTEGRAL MEMBRANE PROTEIN"/>
    <property type="match status" value="1"/>
</dbReference>
<evidence type="ECO:0000313" key="4">
    <source>
        <dbReference type="Proteomes" id="UP000183952"/>
    </source>
</evidence>
<organism evidence="3 4">
    <name type="scientific">Hathewaya proteolytica DSM 3090</name>
    <dbReference type="NCBI Taxonomy" id="1121331"/>
    <lineage>
        <taxon>Bacteria</taxon>
        <taxon>Bacillati</taxon>
        <taxon>Bacillota</taxon>
        <taxon>Clostridia</taxon>
        <taxon>Eubacteriales</taxon>
        <taxon>Clostridiaceae</taxon>
        <taxon>Hathewaya</taxon>
    </lineage>
</organism>
<proteinExistence type="predicted"/>
<dbReference type="InterPro" id="IPR002931">
    <property type="entry name" value="Transglutaminase-like"/>
</dbReference>
<feature type="transmembrane region" description="Helical" evidence="1">
    <location>
        <begin position="87"/>
        <end position="109"/>
    </location>
</feature>
<dbReference type="SUPFAM" id="SSF54001">
    <property type="entry name" value="Cysteine proteinases"/>
    <property type="match status" value="1"/>
</dbReference>
<sequence length="385" mass="44201">MKINYISLIIIVAFCFPLLVGFLMTYKSVGPKRVVNGIINIISVLSSIYIGSYLYTGIFYERSNTFFDFLYHLFPRKFMSSVTQNSFILHFTVFPIMVILVFSLIRCILQIINKLTLSNFFDSLEENRFTSNTVMKRLLGMVFELPKAIFNVFLFCYFINFAITPLQFTNFGVEAKKQAEESVIYYGVNEALLKPVLNSTAIKQLPSPVGNTFKVVTDFGNDLNKMIFSYNGTTLEELVKTNKDIDDFAKSLTEGCDNTYDKAKILYQWVSSNVEYDHEKADDIMRKDFSKKSGAINTFATREGVCLDYAALYITMCRANNIKVTLISGEGFNGESWVSHAWNTVYIDEYSSWVNVDCTFGKVKDSFDNEDFDFEHRNSKELAQW</sequence>
<feature type="domain" description="Transglutaminase-like" evidence="2">
    <location>
        <begin position="298"/>
        <end position="360"/>
    </location>
</feature>
<feature type="transmembrane region" description="Helical" evidence="1">
    <location>
        <begin position="38"/>
        <end position="60"/>
    </location>
</feature>
<name>A0A1M6SH19_9CLOT</name>